<evidence type="ECO:0000313" key="3">
    <source>
        <dbReference type="Proteomes" id="UP000799302"/>
    </source>
</evidence>
<proteinExistence type="predicted"/>
<accession>A0A6A6TWN9</accession>
<organism evidence="2 3">
    <name type="scientific">Microthyrium microscopicum</name>
    <dbReference type="NCBI Taxonomy" id="703497"/>
    <lineage>
        <taxon>Eukaryota</taxon>
        <taxon>Fungi</taxon>
        <taxon>Dikarya</taxon>
        <taxon>Ascomycota</taxon>
        <taxon>Pezizomycotina</taxon>
        <taxon>Dothideomycetes</taxon>
        <taxon>Dothideomycetes incertae sedis</taxon>
        <taxon>Microthyriales</taxon>
        <taxon>Microthyriaceae</taxon>
        <taxon>Microthyrium</taxon>
    </lineage>
</organism>
<reference evidence="2" key="1">
    <citation type="journal article" date="2020" name="Stud. Mycol.">
        <title>101 Dothideomycetes genomes: a test case for predicting lifestyles and emergence of pathogens.</title>
        <authorList>
            <person name="Haridas S."/>
            <person name="Albert R."/>
            <person name="Binder M."/>
            <person name="Bloem J."/>
            <person name="Labutti K."/>
            <person name="Salamov A."/>
            <person name="Andreopoulos B."/>
            <person name="Baker S."/>
            <person name="Barry K."/>
            <person name="Bills G."/>
            <person name="Bluhm B."/>
            <person name="Cannon C."/>
            <person name="Castanera R."/>
            <person name="Culley D."/>
            <person name="Daum C."/>
            <person name="Ezra D."/>
            <person name="Gonzalez J."/>
            <person name="Henrissat B."/>
            <person name="Kuo A."/>
            <person name="Liang C."/>
            <person name="Lipzen A."/>
            <person name="Lutzoni F."/>
            <person name="Magnuson J."/>
            <person name="Mondo S."/>
            <person name="Nolan M."/>
            <person name="Ohm R."/>
            <person name="Pangilinan J."/>
            <person name="Park H.-J."/>
            <person name="Ramirez L."/>
            <person name="Alfaro M."/>
            <person name="Sun H."/>
            <person name="Tritt A."/>
            <person name="Yoshinaga Y."/>
            <person name="Zwiers L.-H."/>
            <person name="Turgeon B."/>
            <person name="Goodwin S."/>
            <person name="Spatafora J."/>
            <person name="Crous P."/>
            <person name="Grigoriev I."/>
        </authorList>
    </citation>
    <scope>NUCLEOTIDE SEQUENCE</scope>
    <source>
        <strain evidence="2">CBS 115976</strain>
    </source>
</reference>
<name>A0A6A6TWN9_9PEZI</name>
<gene>
    <name evidence="2" type="ORF">BT63DRAFT_444336</name>
</gene>
<evidence type="ECO:0000256" key="1">
    <source>
        <dbReference type="SAM" id="MobiDB-lite"/>
    </source>
</evidence>
<evidence type="ECO:0000313" key="2">
    <source>
        <dbReference type="EMBL" id="KAF2663886.1"/>
    </source>
</evidence>
<sequence length="172" mass="18746">MPSTKYSATPQQSTIIFALYETKAEAPIVDLEYDLTAVTATPIKQSHDMGDSDYFSGVSSSDLFIEEATENIKSHIRNMEAEKGGKTSNMDEKDQTTFRVGCICGTNGDNPNGISFARRLADQDWPAQWRAVVIQKPSSSTTPPADNSPSERSPSKKSPGRYPTNGYRISGG</sequence>
<feature type="compositionally biased region" description="Polar residues" evidence="1">
    <location>
        <begin position="136"/>
        <end position="147"/>
    </location>
</feature>
<dbReference type="EMBL" id="MU004244">
    <property type="protein sequence ID" value="KAF2663886.1"/>
    <property type="molecule type" value="Genomic_DNA"/>
</dbReference>
<protein>
    <submittedName>
        <fullName evidence="2">Uncharacterized protein</fullName>
    </submittedName>
</protein>
<dbReference type="AlphaFoldDB" id="A0A6A6TWN9"/>
<feature type="region of interest" description="Disordered" evidence="1">
    <location>
        <begin position="128"/>
        <end position="172"/>
    </location>
</feature>
<keyword evidence="3" id="KW-1185">Reference proteome</keyword>
<dbReference type="Proteomes" id="UP000799302">
    <property type="component" value="Unassembled WGS sequence"/>
</dbReference>